<accession>A0AAJ1QFG0</accession>
<keyword evidence="2" id="KW-0201">Cytochrome c-type biogenesis</keyword>
<comment type="subcellular location">
    <subcellularLocation>
        <location evidence="1">Cell envelope</location>
    </subcellularLocation>
</comment>
<evidence type="ECO:0000259" key="5">
    <source>
        <dbReference type="PROSITE" id="PS51352"/>
    </source>
</evidence>
<dbReference type="EMBL" id="JACAGJ010000005">
    <property type="protein sequence ID" value="MDM1072941.1"/>
    <property type="molecule type" value="Genomic_DNA"/>
</dbReference>
<dbReference type="InterPro" id="IPR036249">
    <property type="entry name" value="Thioredoxin-like_sf"/>
</dbReference>
<dbReference type="SUPFAM" id="SSF52833">
    <property type="entry name" value="Thioredoxin-like"/>
    <property type="match status" value="1"/>
</dbReference>
<gene>
    <name evidence="6" type="ORF">HX001_10625</name>
</gene>
<evidence type="ECO:0000256" key="3">
    <source>
        <dbReference type="ARBA" id="ARBA00023157"/>
    </source>
</evidence>
<reference evidence="6" key="1">
    <citation type="submission" date="2020-06" db="EMBL/GenBank/DDBJ databases">
        <authorList>
            <person name="Dong N."/>
        </authorList>
    </citation>
    <scope>NUCLEOTIDE SEQUENCE</scope>
    <source>
        <strain evidence="6">R655-4</strain>
    </source>
</reference>
<name>A0AAJ1QFG0_9FLAO</name>
<dbReference type="Gene3D" id="3.40.30.10">
    <property type="entry name" value="Glutaredoxin"/>
    <property type="match status" value="1"/>
</dbReference>
<sequence>MKRIISVLILFAGITAFSQKIPTVMKTEFPEAALQDIVVTSEGDSVTIEKAFSNYKGQIVLLDLWATWCGDCIKNMPALKALHEKNPDVTFVYLSMDKTEEAWKKGIEKYQIEGQHFYMGNNWKGNFGTGIDLNWIPRYMVLDQNGKIADYYSVKADDPKVQETIDRLRNK</sequence>
<dbReference type="InterPro" id="IPR013766">
    <property type="entry name" value="Thioredoxin_domain"/>
</dbReference>
<keyword evidence="4" id="KW-0676">Redox-active center</keyword>
<dbReference type="CDD" id="cd02966">
    <property type="entry name" value="TlpA_like_family"/>
    <property type="match status" value="1"/>
</dbReference>
<evidence type="ECO:0000256" key="2">
    <source>
        <dbReference type="ARBA" id="ARBA00022748"/>
    </source>
</evidence>
<dbReference type="PANTHER" id="PTHR42852">
    <property type="entry name" value="THIOL:DISULFIDE INTERCHANGE PROTEIN DSBE"/>
    <property type="match status" value="1"/>
</dbReference>
<comment type="caution">
    <text evidence="6">The sequence shown here is derived from an EMBL/GenBank/DDBJ whole genome shotgun (WGS) entry which is preliminary data.</text>
</comment>
<reference evidence="6" key="2">
    <citation type="journal article" date="2022" name="Sci. Total Environ.">
        <title>Prevalence, transmission, and molecular epidemiology of tet(X)-positive bacteria among humans, animals, and environmental niches in China: An epidemiological, and genomic-based study.</title>
        <authorList>
            <person name="Dong N."/>
            <person name="Zeng Y."/>
            <person name="Cai C."/>
            <person name="Sun C."/>
            <person name="Lu J."/>
            <person name="Liu C."/>
            <person name="Zhou H."/>
            <person name="Sun Q."/>
            <person name="Shu L."/>
            <person name="Wang H."/>
            <person name="Wang Y."/>
            <person name="Wang S."/>
            <person name="Wu C."/>
            <person name="Chan E.W."/>
            <person name="Chen G."/>
            <person name="Shen Z."/>
            <person name="Chen S."/>
            <person name="Zhang R."/>
        </authorList>
    </citation>
    <scope>NUCLEOTIDE SEQUENCE</scope>
    <source>
        <strain evidence="6">R655-4</strain>
    </source>
</reference>
<dbReference type="RefSeq" id="WP_150431321.1">
    <property type="nucleotide sequence ID" value="NZ_CP043634.1"/>
</dbReference>
<dbReference type="Proteomes" id="UP001170959">
    <property type="component" value="Unassembled WGS sequence"/>
</dbReference>
<evidence type="ECO:0000256" key="4">
    <source>
        <dbReference type="ARBA" id="ARBA00023284"/>
    </source>
</evidence>
<evidence type="ECO:0000256" key="1">
    <source>
        <dbReference type="ARBA" id="ARBA00004196"/>
    </source>
</evidence>
<keyword evidence="3" id="KW-1015">Disulfide bond</keyword>
<dbReference type="Pfam" id="PF13905">
    <property type="entry name" value="Thioredoxin_8"/>
    <property type="match status" value="1"/>
</dbReference>
<organism evidence="6 7">
    <name type="scientific">Empedobacter brevis</name>
    <dbReference type="NCBI Taxonomy" id="247"/>
    <lineage>
        <taxon>Bacteria</taxon>
        <taxon>Pseudomonadati</taxon>
        <taxon>Bacteroidota</taxon>
        <taxon>Flavobacteriia</taxon>
        <taxon>Flavobacteriales</taxon>
        <taxon>Weeksellaceae</taxon>
        <taxon>Empedobacter</taxon>
    </lineage>
</organism>
<dbReference type="InterPro" id="IPR050553">
    <property type="entry name" value="Thioredoxin_ResA/DsbE_sf"/>
</dbReference>
<protein>
    <submittedName>
        <fullName evidence="6">TlpA family protein disulfide reductase</fullName>
    </submittedName>
</protein>
<dbReference type="PROSITE" id="PS51352">
    <property type="entry name" value="THIOREDOXIN_2"/>
    <property type="match status" value="1"/>
</dbReference>
<feature type="domain" description="Thioredoxin" evidence="5">
    <location>
        <begin position="23"/>
        <end position="170"/>
    </location>
</feature>
<proteinExistence type="predicted"/>
<dbReference type="GO" id="GO:0017004">
    <property type="term" value="P:cytochrome complex assembly"/>
    <property type="evidence" value="ECO:0007669"/>
    <property type="project" value="UniProtKB-KW"/>
</dbReference>
<dbReference type="GO" id="GO:0030313">
    <property type="term" value="C:cell envelope"/>
    <property type="evidence" value="ECO:0007669"/>
    <property type="project" value="UniProtKB-SubCell"/>
</dbReference>
<dbReference type="PANTHER" id="PTHR42852:SF6">
    <property type="entry name" value="THIOL:DISULFIDE INTERCHANGE PROTEIN DSBE"/>
    <property type="match status" value="1"/>
</dbReference>
<dbReference type="InterPro" id="IPR012336">
    <property type="entry name" value="Thioredoxin-like_fold"/>
</dbReference>
<dbReference type="AlphaFoldDB" id="A0AAJ1QFG0"/>
<evidence type="ECO:0000313" key="7">
    <source>
        <dbReference type="Proteomes" id="UP001170959"/>
    </source>
</evidence>
<evidence type="ECO:0000313" key="6">
    <source>
        <dbReference type="EMBL" id="MDM1072941.1"/>
    </source>
</evidence>